<dbReference type="GO" id="GO:0000978">
    <property type="term" value="F:RNA polymerase II cis-regulatory region sequence-specific DNA binding"/>
    <property type="evidence" value="ECO:0007669"/>
    <property type="project" value="InterPro"/>
</dbReference>
<organism evidence="9 10">
    <name type="scientific">Gibberella moniliformis (strain M3125 / FGSC 7600)</name>
    <name type="common">Maize ear and stalk rot fungus</name>
    <name type="synonym">Fusarium verticillioides</name>
    <dbReference type="NCBI Taxonomy" id="334819"/>
    <lineage>
        <taxon>Eukaryota</taxon>
        <taxon>Fungi</taxon>
        <taxon>Dikarya</taxon>
        <taxon>Ascomycota</taxon>
        <taxon>Pezizomycotina</taxon>
        <taxon>Sordariomycetes</taxon>
        <taxon>Hypocreomycetidae</taxon>
        <taxon>Hypocreales</taxon>
        <taxon>Nectriaceae</taxon>
        <taxon>Fusarium</taxon>
        <taxon>Fusarium fujikuroi species complex</taxon>
    </lineage>
</organism>
<evidence type="ECO:0000256" key="3">
    <source>
        <dbReference type="ARBA" id="ARBA00022737"/>
    </source>
</evidence>
<reference evidence="9 10" key="1">
    <citation type="journal article" date="2010" name="Nature">
        <title>Comparative genomics reveals mobile pathogenicity chromosomes in Fusarium.</title>
        <authorList>
            <person name="Ma L.J."/>
            <person name="van der Does H.C."/>
            <person name="Borkovich K.A."/>
            <person name="Coleman J.J."/>
            <person name="Daboussi M.J."/>
            <person name="Di Pietro A."/>
            <person name="Dufresne M."/>
            <person name="Freitag M."/>
            <person name="Grabherr M."/>
            <person name="Henrissat B."/>
            <person name="Houterman P.M."/>
            <person name="Kang S."/>
            <person name="Shim W.B."/>
            <person name="Woloshuk C."/>
            <person name="Xie X."/>
            <person name="Xu J.R."/>
            <person name="Antoniw J."/>
            <person name="Baker S.E."/>
            <person name="Bluhm B.H."/>
            <person name="Breakspear A."/>
            <person name="Brown D.W."/>
            <person name="Butchko R.A."/>
            <person name="Chapman S."/>
            <person name="Coulson R."/>
            <person name="Coutinho P.M."/>
            <person name="Danchin E.G."/>
            <person name="Diener A."/>
            <person name="Gale L.R."/>
            <person name="Gardiner D.M."/>
            <person name="Goff S."/>
            <person name="Hammond-Kosack K.E."/>
            <person name="Hilburn K."/>
            <person name="Hua-Van A."/>
            <person name="Jonkers W."/>
            <person name="Kazan K."/>
            <person name="Kodira C.D."/>
            <person name="Koehrsen M."/>
            <person name="Kumar L."/>
            <person name="Lee Y.H."/>
            <person name="Li L."/>
            <person name="Manners J.M."/>
            <person name="Miranda-Saavedra D."/>
            <person name="Mukherjee M."/>
            <person name="Park G."/>
            <person name="Park J."/>
            <person name="Park S.Y."/>
            <person name="Proctor R.H."/>
            <person name="Regev A."/>
            <person name="Ruiz-Roldan M.C."/>
            <person name="Sain D."/>
            <person name="Sakthikumar S."/>
            <person name="Sykes S."/>
            <person name="Schwartz D.C."/>
            <person name="Turgeon B.G."/>
            <person name="Wapinski I."/>
            <person name="Yoder O."/>
            <person name="Young S."/>
            <person name="Zeng Q."/>
            <person name="Zhou S."/>
            <person name="Galagan J."/>
            <person name="Cuomo C.A."/>
            <person name="Kistler H.C."/>
            <person name="Rep M."/>
        </authorList>
    </citation>
    <scope>NUCLEOTIDE SEQUENCE [LARGE SCALE GENOMIC DNA]</scope>
    <source>
        <strain evidence="10">M3125 / FGSC 7600</strain>
    </source>
</reference>
<evidence type="ECO:0000313" key="9">
    <source>
        <dbReference type="EMBL" id="KYG13569.1"/>
    </source>
</evidence>
<dbReference type="InterPro" id="IPR013087">
    <property type="entry name" value="Znf_C2H2_type"/>
</dbReference>
<feature type="domain" description="C2H2-type" evidence="8">
    <location>
        <begin position="119"/>
        <end position="141"/>
    </location>
</feature>
<protein>
    <recommendedName>
        <fullName evidence="8">C2H2-type domain-containing protein</fullName>
    </recommendedName>
</protein>
<evidence type="ECO:0000256" key="2">
    <source>
        <dbReference type="ARBA" id="ARBA00022723"/>
    </source>
</evidence>
<dbReference type="GO" id="GO:0000785">
    <property type="term" value="C:chromatin"/>
    <property type="evidence" value="ECO:0007669"/>
    <property type="project" value="TreeGrafter"/>
</dbReference>
<dbReference type="SUPFAM" id="SSF57667">
    <property type="entry name" value="beta-beta-alpha zinc fingers"/>
    <property type="match status" value="1"/>
</dbReference>
<dbReference type="OrthoDB" id="6077919at2759"/>
<dbReference type="GO" id="GO:0000981">
    <property type="term" value="F:DNA-binding transcription factor activity, RNA polymerase II-specific"/>
    <property type="evidence" value="ECO:0007669"/>
    <property type="project" value="InterPro"/>
</dbReference>
<evidence type="ECO:0000313" key="10">
    <source>
        <dbReference type="Proteomes" id="UP000009096"/>
    </source>
</evidence>
<dbReference type="VEuPathDB" id="FungiDB:FVEG_17625"/>
<proteinExistence type="predicted"/>
<gene>
    <name evidence="9" type="ORF">FVEG_17625</name>
</gene>
<evidence type="ECO:0000256" key="7">
    <source>
        <dbReference type="PROSITE-ProRule" id="PRU00042"/>
    </source>
</evidence>
<evidence type="ECO:0000256" key="1">
    <source>
        <dbReference type="ARBA" id="ARBA00004123"/>
    </source>
</evidence>
<dbReference type="KEGG" id="fvr:FVEG_17625"/>
<dbReference type="EMBL" id="DS486009">
    <property type="protein sequence ID" value="KYG13569.1"/>
    <property type="molecule type" value="Genomic_DNA"/>
</dbReference>
<keyword evidence="3" id="KW-0677">Repeat</keyword>
<dbReference type="GO" id="GO:0008270">
    <property type="term" value="F:zinc ion binding"/>
    <property type="evidence" value="ECO:0007669"/>
    <property type="project" value="UniProtKB-KW"/>
</dbReference>
<dbReference type="PANTHER" id="PTHR40626:SF30">
    <property type="entry name" value="FINGER DOMAIN PROTEIN, PUTATIVE (AFU_ORTHOLOGUE AFUA_4G13600)-RELATED"/>
    <property type="match status" value="1"/>
</dbReference>
<accession>A0A139YBB3</accession>
<keyword evidence="2" id="KW-0479">Metal-binding</keyword>
<comment type="subcellular location">
    <subcellularLocation>
        <location evidence="1">Nucleus</location>
    </subcellularLocation>
</comment>
<evidence type="ECO:0000259" key="8">
    <source>
        <dbReference type="PROSITE" id="PS50157"/>
    </source>
</evidence>
<keyword evidence="10" id="KW-1185">Reference proteome</keyword>
<dbReference type="InterPro" id="IPR036236">
    <property type="entry name" value="Znf_C2H2_sf"/>
</dbReference>
<dbReference type="InterPro" id="IPR051059">
    <property type="entry name" value="VerF-like"/>
</dbReference>
<dbReference type="PROSITE" id="PS00028">
    <property type="entry name" value="ZINC_FINGER_C2H2_1"/>
    <property type="match status" value="1"/>
</dbReference>
<dbReference type="SMART" id="SM00355">
    <property type="entry name" value="ZnF_C2H2"/>
    <property type="match status" value="1"/>
</dbReference>
<evidence type="ECO:0000256" key="4">
    <source>
        <dbReference type="ARBA" id="ARBA00022771"/>
    </source>
</evidence>
<dbReference type="PANTHER" id="PTHR40626">
    <property type="entry name" value="MIP31509P"/>
    <property type="match status" value="1"/>
</dbReference>
<evidence type="ECO:0000256" key="5">
    <source>
        <dbReference type="ARBA" id="ARBA00022833"/>
    </source>
</evidence>
<keyword evidence="4 7" id="KW-0863">Zinc-finger</keyword>
<dbReference type="Proteomes" id="UP000009096">
    <property type="component" value="Chromosome 8"/>
</dbReference>
<dbReference type="GO" id="GO:0005634">
    <property type="term" value="C:nucleus"/>
    <property type="evidence" value="ECO:0007669"/>
    <property type="project" value="UniProtKB-SubCell"/>
</dbReference>
<keyword evidence="5" id="KW-0862">Zinc</keyword>
<name>A0A139YBB3_GIBM7</name>
<keyword evidence="6" id="KW-0539">Nucleus</keyword>
<dbReference type="PROSITE" id="PS50157">
    <property type="entry name" value="ZINC_FINGER_C2H2_2"/>
    <property type="match status" value="1"/>
</dbReference>
<dbReference type="GeneID" id="30074501"/>
<sequence>MGISSLKYVCAGARISGGDSSQPHRSFLASRVLHAFSSFVLQALYLVSMDNYEDDFQSTPTGKVSKAKKGKPVHVCSECQKVYTRAEHLRYNFYTYTRDEDSMLTLERRHQSSHQEPQFECPVCQRRFHRKDLLERHYKRHEEGIDDPSGSGYME</sequence>
<dbReference type="Pfam" id="PF00096">
    <property type="entry name" value="zf-C2H2"/>
    <property type="match status" value="1"/>
</dbReference>
<evidence type="ECO:0000256" key="6">
    <source>
        <dbReference type="ARBA" id="ARBA00023242"/>
    </source>
</evidence>
<dbReference type="AlphaFoldDB" id="A0A139YBB3"/>
<dbReference type="RefSeq" id="XP_018762253.1">
    <property type="nucleotide sequence ID" value="XM_018906864.1"/>
</dbReference>
<dbReference type="Gene3D" id="3.30.160.60">
    <property type="entry name" value="Classic Zinc Finger"/>
    <property type="match status" value="1"/>
</dbReference>